<dbReference type="SMART" id="SM00891">
    <property type="entry name" value="ERCC4"/>
    <property type="match status" value="1"/>
</dbReference>
<protein>
    <recommendedName>
        <fullName evidence="2">ERCC4 domain-containing protein</fullName>
    </recommendedName>
</protein>
<dbReference type="GO" id="GO:0006308">
    <property type="term" value="P:DNA catabolic process"/>
    <property type="evidence" value="ECO:0007669"/>
    <property type="project" value="InterPro"/>
</dbReference>
<proteinExistence type="predicted"/>
<dbReference type="PANTHER" id="PTHR13451:SF0">
    <property type="entry name" value="CROSSOVER JUNCTION ENDONUCLEASE MUS81"/>
    <property type="match status" value="1"/>
</dbReference>
<dbReference type="GO" id="GO:0000727">
    <property type="term" value="P:double-strand break repair via break-induced replication"/>
    <property type="evidence" value="ECO:0007669"/>
    <property type="project" value="TreeGrafter"/>
</dbReference>
<dbReference type="InterPro" id="IPR011335">
    <property type="entry name" value="Restrct_endonuc-II-like"/>
</dbReference>
<feature type="domain" description="ERCC4" evidence="2">
    <location>
        <begin position="2"/>
        <end position="97"/>
    </location>
</feature>
<dbReference type="GO" id="GO:0031573">
    <property type="term" value="P:mitotic intra-S DNA damage checkpoint signaling"/>
    <property type="evidence" value="ECO:0007669"/>
    <property type="project" value="TreeGrafter"/>
</dbReference>
<dbReference type="InterPro" id="IPR033309">
    <property type="entry name" value="Mus81"/>
</dbReference>
<sequence length="303" mass="34958">MRIIIDKREHGLYEKCQDMLCKQTVPFNIQLVKEELKIGDILFQSDDAQDILLIERKSFSDLLSSIKDGRYEEQSHRLLNTSNLPPHSIFYLLEGIFSQVANPKDKRMIYSSMTTLQFFKGFSLYRSSSAQESAEWILYMADKLDREFEKNKIPYYFSTPFIQMFRKVEGKSQLFLPNHDPNLTNKFNSFTLTSTDPVDSNNPVESEPANYCNFVKKVKKDNVTPENIGEIILCQIPGISSITAIAIMKQYGTFPKLIEELQKNPQCLDGVTCESKGKARKINKTSIENIQKFLLQKEELHVP</sequence>
<name>A0A6C0JGS5_9ZZZZ</name>
<dbReference type="PANTHER" id="PTHR13451">
    <property type="entry name" value="CLASS II CROSSOVER JUNCTION ENDONUCLEASE MUS81"/>
    <property type="match status" value="1"/>
</dbReference>
<dbReference type="GO" id="GO:0048476">
    <property type="term" value="C:Holliday junction resolvase complex"/>
    <property type="evidence" value="ECO:0007669"/>
    <property type="project" value="TreeGrafter"/>
</dbReference>
<dbReference type="InterPro" id="IPR006166">
    <property type="entry name" value="ERCC4_domain"/>
</dbReference>
<dbReference type="CDD" id="cd20074">
    <property type="entry name" value="XPF_nuclease_Mus81"/>
    <property type="match status" value="1"/>
</dbReference>
<evidence type="ECO:0000313" key="3">
    <source>
        <dbReference type="EMBL" id="QHU04050.1"/>
    </source>
</evidence>
<keyword evidence="1" id="KW-0378">Hydrolase</keyword>
<dbReference type="EMBL" id="MN740390">
    <property type="protein sequence ID" value="QHU04050.1"/>
    <property type="molecule type" value="Genomic_DNA"/>
</dbReference>
<dbReference type="GO" id="GO:0008821">
    <property type="term" value="F:crossover junction DNA endonuclease activity"/>
    <property type="evidence" value="ECO:0007669"/>
    <property type="project" value="InterPro"/>
</dbReference>
<dbReference type="SUPFAM" id="SSF52980">
    <property type="entry name" value="Restriction endonuclease-like"/>
    <property type="match status" value="1"/>
</dbReference>
<reference evidence="3" key="1">
    <citation type="journal article" date="2020" name="Nature">
        <title>Giant virus diversity and host interactions through global metagenomics.</title>
        <authorList>
            <person name="Schulz F."/>
            <person name="Roux S."/>
            <person name="Paez-Espino D."/>
            <person name="Jungbluth S."/>
            <person name="Walsh D.A."/>
            <person name="Denef V.J."/>
            <person name="McMahon K.D."/>
            <person name="Konstantinidis K.T."/>
            <person name="Eloe-Fadrosh E.A."/>
            <person name="Kyrpides N.C."/>
            <person name="Woyke T."/>
        </authorList>
    </citation>
    <scope>NUCLEOTIDE SEQUENCE</scope>
    <source>
        <strain evidence="3">GVMAG-M-3300027708-20</strain>
    </source>
</reference>
<dbReference type="GO" id="GO:0048257">
    <property type="term" value="F:3'-flap endonuclease activity"/>
    <property type="evidence" value="ECO:0007669"/>
    <property type="project" value="TreeGrafter"/>
</dbReference>
<dbReference type="AlphaFoldDB" id="A0A6C0JGS5"/>
<dbReference type="GO" id="GO:0000712">
    <property type="term" value="P:resolution of meiotic recombination intermediates"/>
    <property type="evidence" value="ECO:0007669"/>
    <property type="project" value="TreeGrafter"/>
</dbReference>
<organism evidence="3">
    <name type="scientific">viral metagenome</name>
    <dbReference type="NCBI Taxonomy" id="1070528"/>
    <lineage>
        <taxon>unclassified sequences</taxon>
        <taxon>metagenomes</taxon>
        <taxon>organismal metagenomes</taxon>
    </lineage>
</organism>
<dbReference type="GO" id="GO:0005634">
    <property type="term" value="C:nucleus"/>
    <property type="evidence" value="ECO:0007669"/>
    <property type="project" value="TreeGrafter"/>
</dbReference>
<evidence type="ECO:0000256" key="1">
    <source>
        <dbReference type="ARBA" id="ARBA00022801"/>
    </source>
</evidence>
<accession>A0A6C0JGS5</accession>
<dbReference type="Pfam" id="PF02732">
    <property type="entry name" value="ERCC4"/>
    <property type="match status" value="1"/>
</dbReference>
<dbReference type="Gene3D" id="3.40.50.10130">
    <property type="match status" value="1"/>
</dbReference>
<dbReference type="InterPro" id="IPR047416">
    <property type="entry name" value="XPF_nuclease_Mus81"/>
</dbReference>
<dbReference type="GO" id="GO:0003677">
    <property type="term" value="F:DNA binding"/>
    <property type="evidence" value="ECO:0007669"/>
    <property type="project" value="InterPro"/>
</dbReference>
<evidence type="ECO:0000259" key="2">
    <source>
        <dbReference type="SMART" id="SM00891"/>
    </source>
</evidence>